<keyword evidence="5 6" id="KW-0472">Membrane</keyword>
<dbReference type="SUPFAM" id="SSF103473">
    <property type="entry name" value="MFS general substrate transporter"/>
    <property type="match status" value="1"/>
</dbReference>
<feature type="transmembrane region" description="Helical" evidence="6">
    <location>
        <begin position="76"/>
        <end position="94"/>
    </location>
</feature>
<dbReference type="Pfam" id="PF07690">
    <property type="entry name" value="MFS_1"/>
    <property type="match status" value="1"/>
</dbReference>
<evidence type="ECO:0000313" key="8">
    <source>
        <dbReference type="EMBL" id="ATD67774.1"/>
    </source>
</evidence>
<feature type="transmembrane region" description="Helical" evidence="6">
    <location>
        <begin position="330"/>
        <end position="350"/>
    </location>
</feature>
<feature type="transmembrane region" description="Helical" evidence="6">
    <location>
        <begin position="38"/>
        <end position="56"/>
    </location>
</feature>
<dbReference type="InterPro" id="IPR036259">
    <property type="entry name" value="MFS_trans_sf"/>
</dbReference>
<proteinExistence type="predicted"/>
<organism evidence="8 9">
    <name type="scientific">Luteimonas chenhongjianii</name>
    <dbReference type="NCBI Taxonomy" id="2006110"/>
    <lineage>
        <taxon>Bacteria</taxon>
        <taxon>Pseudomonadati</taxon>
        <taxon>Pseudomonadota</taxon>
        <taxon>Gammaproteobacteria</taxon>
        <taxon>Lysobacterales</taxon>
        <taxon>Lysobacteraceae</taxon>
        <taxon>Luteimonas</taxon>
    </lineage>
</organism>
<keyword evidence="4 6" id="KW-1133">Transmembrane helix</keyword>
<evidence type="ECO:0000256" key="4">
    <source>
        <dbReference type="ARBA" id="ARBA00022989"/>
    </source>
</evidence>
<feature type="transmembrane region" description="Helical" evidence="6">
    <location>
        <begin position="106"/>
        <end position="125"/>
    </location>
</feature>
<evidence type="ECO:0000256" key="1">
    <source>
        <dbReference type="ARBA" id="ARBA00004141"/>
    </source>
</evidence>
<feature type="transmembrane region" description="Helical" evidence="6">
    <location>
        <begin position="195"/>
        <end position="215"/>
    </location>
</feature>
<dbReference type="InterPro" id="IPR011701">
    <property type="entry name" value="MFS"/>
</dbReference>
<feature type="transmembrane region" description="Helical" evidence="6">
    <location>
        <begin position="421"/>
        <end position="444"/>
    </location>
</feature>
<feature type="transmembrane region" description="Helical" evidence="6">
    <location>
        <begin position="529"/>
        <end position="550"/>
    </location>
</feature>
<dbReference type="RefSeq" id="WP_096298518.1">
    <property type="nucleotide sequence ID" value="NZ_CP023406.1"/>
</dbReference>
<dbReference type="PROSITE" id="PS50850">
    <property type="entry name" value="MFS"/>
    <property type="match status" value="1"/>
</dbReference>
<feature type="transmembrane region" description="Helical" evidence="6">
    <location>
        <begin position="386"/>
        <end position="409"/>
    </location>
</feature>
<feature type="transmembrane region" description="Helical" evidence="6">
    <location>
        <begin position="357"/>
        <end position="374"/>
    </location>
</feature>
<sequence length="564" mass="59738">MRRFRDLLAEEVVEFPEHERSPVPGSPATPTHGPATRLAYAFVAVLVGITAGLSSALVSVNTLQLQQMLDLSTHQVAWLSTSYVMSAVSANLLLIKVRQQYGLRRFALTFLTLHAVLALILVFAPGYETTLLVRAISGFVAVALIPLCLFNMMQAFPARWRLRGLVLGIGVTQCAIPLAHVLSPALLASHGWRSLFLLEAGLALLSLAALGMLRLPPAERVRVLQPLDLLTFVLMGSGLALIAAVLGLGRWEGWCQAPWIVASLFIAIPALVVAGAIETCRQTPLLNLRWLGRGDVARFAVAIFMARIVLAEQAFAIGVMGELGGTAQQLAMLSMAMLGGAVAGVLVSTLTVNAERLARPMMLSVGIIALAALVDSVSDGQHHLQRFYLTQAAIAFAGTFFLGPALLLGITNALQHGSRELISFIVLFGIVNALGALAGPALLGSHHDWSRAVGGTTLDAMMDTSRLVAVIAGFTTIYLAVLLILRIRRRLAELGNERAGGPTSQPGPVATPIAQSINSHWRPPRPSSASAVAFAALALLGVALVVAAWHQPAPSAVDLLRPPG</sequence>
<feature type="transmembrane region" description="Helical" evidence="6">
    <location>
        <begin position="162"/>
        <end position="183"/>
    </location>
</feature>
<keyword evidence="9" id="KW-1185">Reference proteome</keyword>
<dbReference type="OrthoDB" id="5314453at2"/>
<dbReference type="GO" id="GO:0022857">
    <property type="term" value="F:transmembrane transporter activity"/>
    <property type="evidence" value="ECO:0007669"/>
    <property type="project" value="InterPro"/>
</dbReference>
<dbReference type="AlphaFoldDB" id="A0A290XF42"/>
<comment type="subcellular location">
    <subcellularLocation>
        <location evidence="1">Membrane</location>
        <topology evidence="1">Multi-pass membrane protein</topology>
    </subcellularLocation>
</comment>
<dbReference type="InterPro" id="IPR020846">
    <property type="entry name" value="MFS_dom"/>
</dbReference>
<dbReference type="KEGG" id="lum:CNR27_10305"/>
<evidence type="ECO:0000259" key="7">
    <source>
        <dbReference type="PROSITE" id="PS50850"/>
    </source>
</evidence>
<dbReference type="PANTHER" id="PTHR42718">
    <property type="entry name" value="MAJOR FACILITATOR SUPERFAMILY MULTIDRUG TRANSPORTER MFSC"/>
    <property type="match status" value="1"/>
</dbReference>
<dbReference type="Proteomes" id="UP000218968">
    <property type="component" value="Chromosome"/>
</dbReference>
<accession>A0A290XF42</accession>
<dbReference type="Gene3D" id="1.20.1250.20">
    <property type="entry name" value="MFS general substrate transporter like domains"/>
    <property type="match status" value="1"/>
</dbReference>
<reference evidence="9" key="1">
    <citation type="submission" date="2017-09" db="EMBL/GenBank/DDBJ databases">
        <title>Luteimonas liuhanmingii sp.nov., isolated from the intestinal contents of Tibetan Plateau Pika in Yushu, Qinghai Province, China.</title>
        <authorList>
            <person name="Gui Z."/>
        </authorList>
    </citation>
    <scope>NUCLEOTIDE SEQUENCE [LARGE SCALE GENOMIC DNA]</scope>
    <source>
        <strain evidence="9">100111</strain>
    </source>
</reference>
<dbReference type="EMBL" id="CP023406">
    <property type="protein sequence ID" value="ATD67774.1"/>
    <property type="molecule type" value="Genomic_DNA"/>
</dbReference>
<feature type="transmembrane region" description="Helical" evidence="6">
    <location>
        <begin position="131"/>
        <end position="150"/>
    </location>
</feature>
<feature type="domain" description="Major facilitator superfamily (MFS) profile" evidence="7">
    <location>
        <begin position="40"/>
        <end position="490"/>
    </location>
</feature>
<evidence type="ECO:0000256" key="2">
    <source>
        <dbReference type="ARBA" id="ARBA00022448"/>
    </source>
</evidence>
<evidence type="ECO:0000256" key="5">
    <source>
        <dbReference type="ARBA" id="ARBA00023136"/>
    </source>
</evidence>
<evidence type="ECO:0000256" key="6">
    <source>
        <dbReference type="SAM" id="Phobius"/>
    </source>
</evidence>
<feature type="transmembrane region" description="Helical" evidence="6">
    <location>
        <begin position="464"/>
        <end position="485"/>
    </location>
</feature>
<keyword evidence="2" id="KW-0813">Transport</keyword>
<evidence type="ECO:0000256" key="3">
    <source>
        <dbReference type="ARBA" id="ARBA00022692"/>
    </source>
</evidence>
<feature type="transmembrane region" description="Helical" evidence="6">
    <location>
        <begin position="257"/>
        <end position="277"/>
    </location>
</feature>
<dbReference type="PANTHER" id="PTHR42718:SF9">
    <property type="entry name" value="MAJOR FACILITATOR SUPERFAMILY MULTIDRUG TRANSPORTER MFSC"/>
    <property type="match status" value="1"/>
</dbReference>
<evidence type="ECO:0000313" key="9">
    <source>
        <dbReference type="Proteomes" id="UP000218968"/>
    </source>
</evidence>
<protein>
    <submittedName>
        <fullName evidence="8">MFS transporter</fullName>
    </submittedName>
</protein>
<feature type="transmembrane region" description="Helical" evidence="6">
    <location>
        <begin position="297"/>
        <end position="318"/>
    </location>
</feature>
<gene>
    <name evidence="8" type="ORF">CNR27_10305</name>
</gene>
<dbReference type="GO" id="GO:0016020">
    <property type="term" value="C:membrane"/>
    <property type="evidence" value="ECO:0007669"/>
    <property type="project" value="UniProtKB-SubCell"/>
</dbReference>
<name>A0A290XF42_9GAMM</name>
<keyword evidence="3 6" id="KW-0812">Transmembrane</keyword>
<feature type="transmembrane region" description="Helical" evidence="6">
    <location>
        <begin position="227"/>
        <end position="251"/>
    </location>
</feature>